<keyword evidence="2" id="KW-0645">Protease</keyword>
<dbReference type="InterPro" id="IPR003653">
    <property type="entry name" value="Peptidase_C48_C"/>
</dbReference>
<proteinExistence type="inferred from homology"/>
<evidence type="ECO:0000256" key="3">
    <source>
        <dbReference type="ARBA" id="ARBA00022801"/>
    </source>
</evidence>
<keyword evidence="4" id="KW-1133">Transmembrane helix</keyword>
<evidence type="ECO:0000256" key="1">
    <source>
        <dbReference type="ARBA" id="ARBA00005234"/>
    </source>
</evidence>
<organism evidence="6 7">
    <name type="scientific">Platanthera guangdongensis</name>
    <dbReference type="NCBI Taxonomy" id="2320717"/>
    <lineage>
        <taxon>Eukaryota</taxon>
        <taxon>Viridiplantae</taxon>
        <taxon>Streptophyta</taxon>
        <taxon>Embryophyta</taxon>
        <taxon>Tracheophyta</taxon>
        <taxon>Spermatophyta</taxon>
        <taxon>Magnoliopsida</taxon>
        <taxon>Liliopsida</taxon>
        <taxon>Asparagales</taxon>
        <taxon>Orchidaceae</taxon>
        <taxon>Orchidoideae</taxon>
        <taxon>Orchideae</taxon>
        <taxon>Orchidinae</taxon>
        <taxon>Platanthera</taxon>
    </lineage>
</organism>
<keyword evidence="3" id="KW-0378">Hydrolase</keyword>
<protein>
    <recommendedName>
        <fullName evidence="5">Ubiquitin-like protease family profile domain-containing protein</fullName>
    </recommendedName>
</protein>
<keyword evidence="4" id="KW-0812">Transmembrane</keyword>
<dbReference type="Proteomes" id="UP001412067">
    <property type="component" value="Unassembled WGS sequence"/>
</dbReference>
<keyword evidence="7" id="KW-1185">Reference proteome</keyword>
<dbReference type="SUPFAM" id="SSF54001">
    <property type="entry name" value="Cysteine proteinases"/>
    <property type="match status" value="1"/>
</dbReference>
<evidence type="ECO:0000256" key="4">
    <source>
        <dbReference type="SAM" id="Phobius"/>
    </source>
</evidence>
<dbReference type="Pfam" id="PF02902">
    <property type="entry name" value="Peptidase_C48"/>
    <property type="match status" value="1"/>
</dbReference>
<sequence>MPMHYPSHWTLLTCNLKEEMWYYYDSMPQKMPQLTLQSMVCCVQLFLCVANIFTNVFFSQISSL</sequence>
<dbReference type="Gene3D" id="3.40.395.10">
    <property type="entry name" value="Adenoviral Proteinase, Chain A"/>
    <property type="match status" value="1"/>
</dbReference>
<name>A0ABR2M6M8_9ASPA</name>
<feature type="domain" description="Ubiquitin-like protease family profile" evidence="5">
    <location>
        <begin position="1"/>
        <end position="40"/>
    </location>
</feature>
<reference evidence="6 7" key="1">
    <citation type="journal article" date="2022" name="Nat. Plants">
        <title>Genomes of leafy and leafless Platanthera orchids illuminate the evolution of mycoheterotrophy.</title>
        <authorList>
            <person name="Li M.H."/>
            <person name="Liu K.W."/>
            <person name="Li Z."/>
            <person name="Lu H.C."/>
            <person name="Ye Q.L."/>
            <person name="Zhang D."/>
            <person name="Wang J.Y."/>
            <person name="Li Y.F."/>
            <person name="Zhong Z.M."/>
            <person name="Liu X."/>
            <person name="Yu X."/>
            <person name="Liu D.K."/>
            <person name="Tu X.D."/>
            <person name="Liu B."/>
            <person name="Hao Y."/>
            <person name="Liao X.Y."/>
            <person name="Jiang Y.T."/>
            <person name="Sun W.H."/>
            <person name="Chen J."/>
            <person name="Chen Y.Q."/>
            <person name="Ai Y."/>
            <person name="Zhai J.W."/>
            <person name="Wu S.S."/>
            <person name="Zhou Z."/>
            <person name="Hsiao Y.Y."/>
            <person name="Wu W.L."/>
            <person name="Chen Y.Y."/>
            <person name="Lin Y.F."/>
            <person name="Hsu J.L."/>
            <person name="Li C.Y."/>
            <person name="Wang Z.W."/>
            <person name="Zhao X."/>
            <person name="Zhong W.Y."/>
            <person name="Ma X.K."/>
            <person name="Ma L."/>
            <person name="Huang J."/>
            <person name="Chen G.Z."/>
            <person name="Huang M.Z."/>
            <person name="Huang L."/>
            <person name="Peng D.H."/>
            <person name="Luo Y.B."/>
            <person name="Zou S.Q."/>
            <person name="Chen S.P."/>
            <person name="Lan S."/>
            <person name="Tsai W.C."/>
            <person name="Van de Peer Y."/>
            <person name="Liu Z.J."/>
        </authorList>
    </citation>
    <scope>NUCLEOTIDE SEQUENCE [LARGE SCALE GENOMIC DNA]</scope>
    <source>
        <strain evidence="6">Lor288</strain>
    </source>
</reference>
<feature type="transmembrane region" description="Helical" evidence="4">
    <location>
        <begin position="36"/>
        <end position="58"/>
    </location>
</feature>
<evidence type="ECO:0000259" key="5">
    <source>
        <dbReference type="Pfam" id="PF02902"/>
    </source>
</evidence>
<dbReference type="InterPro" id="IPR038765">
    <property type="entry name" value="Papain-like_cys_pep_sf"/>
</dbReference>
<keyword evidence="4" id="KW-0472">Membrane</keyword>
<dbReference type="EMBL" id="JBBWWR010000011">
    <property type="protein sequence ID" value="KAK8959688.1"/>
    <property type="molecule type" value="Genomic_DNA"/>
</dbReference>
<accession>A0ABR2M6M8</accession>
<evidence type="ECO:0000313" key="6">
    <source>
        <dbReference type="EMBL" id="KAK8959688.1"/>
    </source>
</evidence>
<comment type="caution">
    <text evidence="6">The sequence shown here is derived from an EMBL/GenBank/DDBJ whole genome shotgun (WGS) entry which is preliminary data.</text>
</comment>
<evidence type="ECO:0000256" key="2">
    <source>
        <dbReference type="ARBA" id="ARBA00022670"/>
    </source>
</evidence>
<comment type="similarity">
    <text evidence="1">Belongs to the peptidase C48 family.</text>
</comment>
<evidence type="ECO:0000313" key="7">
    <source>
        <dbReference type="Proteomes" id="UP001412067"/>
    </source>
</evidence>
<gene>
    <name evidence="6" type="ORF">KSP40_PGU022458</name>
</gene>